<gene>
    <name evidence="1" type="ORF">DHV22_16590</name>
</gene>
<comment type="caution">
    <text evidence="1">The sequence shown here is derived from an EMBL/GenBank/DDBJ whole genome shotgun (WGS) entry which is preliminary data.</text>
</comment>
<dbReference type="Proteomes" id="UP000263268">
    <property type="component" value="Unassembled WGS sequence"/>
</dbReference>
<organism evidence="1 2">
    <name type="scientific">Xanthomarina gelatinilytica</name>
    <dbReference type="NCBI Taxonomy" id="1137281"/>
    <lineage>
        <taxon>Bacteria</taxon>
        <taxon>Pseudomonadati</taxon>
        <taxon>Bacteroidota</taxon>
        <taxon>Flavobacteriia</taxon>
        <taxon>Flavobacteriales</taxon>
        <taxon>Flavobacteriaceae</taxon>
        <taxon>Xanthomarina</taxon>
    </lineage>
</organism>
<sequence>MKCKKCGISVMKAPLQRVNEKGVDGIWWCEPCIEVHDRELARNIKEDETQVEKDLKDILGFK</sequence>
<protein>
    <submittedName>
        <fullName evidence="1">Uncharacterized protein</fullName>
    </submittedName>
</protein>
<dbReference type="AlphaFoldDB" id="A0A3D6BWM6"/>
<proteinExistence type="predicted"/>
<dbReference type="EMBL" id="DPRK01000268">
    <property type="protein sequence ID" value="HCY83097.1"/>
    <property type="molecule type" value="Genomic_DNA"/>
</dbReference>
<reference evidence="1 2" key="1">
    <citation type="journal article" date="2018" name="Nat. Biotechnol.">
        <title>A standardized bacterial taxonomy based on genome phylogeny substantially revises the tree of life.</title>
        <authorList>
            <person name="Parks D.H."/>
            <person name="Chuvochina M."/>
            <person name="Waite D.W."/>
            <person name="Rinke C."/>
            <person name="Skarshewski A."/>
            <person name="Chaumeil P.A."/>
            <person name="Hugenholtz P."/>
        </authorList>
    </citation>
    <scope>NUCLEOTIDE SEQUENCE [LARGE SCALE GENOMIC DNA]</scope>
    <source>
        <strain evidence="1">UBA10227</strain>
    </source>
</reference>
<name>A0A3D6BWM6_9FLAO</name>
<accession>A0A3D6BWM6</accession>
<evidence type="ECO:0000313" key="1">
    <source>
        <dbReference type="EMBL" id="HCY83097.1"/>
    </source>
</evidence>
<evidence type="ECO:0000313" key="2">
    <source>
        <dbReference type="Proteomes" id="UP000263268"/>
    </source>
</evidence>